<dbReference type="InterPro" id="IPR050833">
    <property type="entry name" value="Poly_Biosynth_Transport"/>
</dbReference>
<evidence type="ECO:0000313" key="8">
    <source>
        <dbReference type="EMBL" id="GAA1744462.1"/>
    </source>
</evidence>
<evidence type="ECO:0000256" key="6">
    <source>
        <dbReference type="ARBA" id="ARBA00023136"/>
    </source>
</evidence>
<feature type="transmembrane region" description="Helical" evidence="7">
    <location>
        <begin position="322"/>
        <end position="342"/>
    </location>
</feature>
<feature type="transmembrane region" description="Helical" evidence="7">
    <location>
        <begin position="145"/>
        <end position="166"/>
    </location>
</feature>
<feature type="transmembrane region" description="Helical" evidence="7">
    <location>
        <begin position="79"/>
        <end position="101"/>
    </location>
</feature>
<comment type="similarity">
    <text evidence="2">Belongs to the polysaccharide synthase family.</text>
</comment>
<protein>
    <recommendedName>
        <fullName evidence="10">Oligosaccharide flippase family protein</fullName>
    </recommendedName>
</protein>
<feature type="transmembrane region" description="Helical" evidence="7">
    <location>
        <begin position="41"/>
        <end position="67"/>
    </location>
</feature>
<sequence length="473" mass="49070">MLAEAAKGAGWLGLGAGVVKASQTLVLLILAAILAPSALGVLAIGALVLNVTSAITDLGSSTALVYWRGDVDRAARSALSVALGSSLVLTTAVWFVAPPLASVLNTGPDGASVIRGLMLCLPFLSVAGVSQELLRRDLAFKRRVFPDIISAIVGATVSVVLAASGLGVHSLVIGQLVQAVLVMLLCWAMRPPVVPGWRRSDVSGLVAYGGSLAGANIVQLLMLNVDYVIVAHQLGADALGVYSMAFRLAYMPFLVVGMVVAGAAFAFLCRLEGAAVGRAVGQVLVALSVIAIPLHLGMLLLAPQLTLLGEQWAPGVPVLRWLALYGLALTGLHLLITALNAVSRTRDGLLLNLLHLALLTGLLVTLTGRGVELVAVSQLVAVLLSAVVAGFVVRRRIDGIDVVRILVILRPVLLGAAAMTATALVAHALLPWSVVSVPGLLLVGVLMVAAYALPLWTSRRRFVSLVTELRSQP</sequence>
<dbReference type="EMBL" id="BAAAME010000004">
    <property type="protein sequence ID" value="GAA1744462.1"/>
    <property type="molecule type" value="Genomic_DNA"/>
</dbReference>
<comment type="caution">
    <text evidence="8">The sequence shown here is derived from an EMBL/GenBank/DDBJ whole genome shotgun (WGS) entry which is preliminary data.</text>
</comment>
<name>A0ABP4W3R2_9ACTN</name>
<keyword evidence="5 7" id="KW-1133">Transmembrane helix</keyword>
<evidence type="ECO:0000256" key="2">
    <source>
        <dbReference type="ARBA" id="ARBA00007430"/>
    </source>
</evidence>
<proteinExistence type="inferred from homology"/>
<dbReference type="RefSeq" id="WP_344202266.1">
    <property type="nucleotide sequence ID" value="NZ_BAAAME010000004.1"/>
</dbReference>
<gene>
    <name evidence="8" type="ORF">GCM10009710_25630</name>
</gene>
<dbReference type="Proteomes" id="UP001501057">
    <property type="component" value="Unassembled WGS sequence"/>
</dbReference>
<keyword evidence="9" id="KW-1185">Reference proteome</keyword>
<feature type="transmembrane region" description="Helical" evidence="7">
    <location>
        <begin position="283"/>
        <end position="302"/>
    </location>
</feature>
<evidence type="ECO:0008006" key="10">
    <source>
        <dbReference type="Google" id="ProtNLM"/>
    </source>
</evidence>
<dbReference type="PANTHER" id="PTHR30250">
    <property type="entry name" value="PST FAMILY PREDICTED COLANIC ACID TRANSPORTER"/>
    <property type="match status" value="1"/>
</dbReference>
<comment type="subcellular location">
    <subcellularLocation>
        <location evidence="1">Cell membrane</location>
        <topology evidence="1">Multi-pass membrane protein</topology>
    </subcellularLocation>
</comment>
<accession>A0ABP4W3R2</accession>
<evidence type="ECO:0000256" key="5">
    <source>
        <dbReference type="ARBA" id="ARBA00022989"/>
    </source>
</evidence>
<feature type="transmembrane region" description="Helical" evidence="7">
    <location>
        <begin position="12"/>
        <end position="35"/>
    </location>
</feature>
<feature type="transmembrane region" description="Helical" evidence="7">
    <location>
        <begin position="113"/>
        <end position="133"/>
    </location>
</feature>
<feature type="transmembrane region" description="Helical" evidence="7">
    <location>
        <begin position="373"/>
        <end position="393"/>
    </location>
</feature>
<feature type="transmembrane region" description="Helical" evidence="7">
    <location>
        <begin position="405"/>
        <end position="426"/>
    </location>
</feature>
<keyword evidence="3" id="KW-1003">Cell membrane</keyword>
<organism evidence="8 9">
    <name type="scientific">Aeromicrobium alkaliterrae</name>
    <dbReference type="NCBI Taxonomy" id="302168"/>
    <lineage>
        <taxon>Bacteria</taxon>
        <taxon>Bacillati</taxon>
        <taxon>Actinomycetota</taxon>
        <taxon>Actinomycetes</taxon>
        <taxon>Propionibacteriales</taxon>
        <taxon>Nocardioidaceae</taxon>
        <taxon>Aeromicrobium</taxon>
    </lineage>
</organism>
<evidence type="ECO:0000256" key="3">
    <source>
        <dbReference type="ARBA" id="ARBA00022475"/>
    </source>
</evidence>
<feature type="transmembrane region" description="Helical" evidence="7">
    <location>
        <begin position="249"/>
        <end position="271"/>
    </location>
</feature>
<feature type="transmembrane region" description="Helical" evidence="7">
    <location>
        <begin position="349"/>
        <end position="367"/>
    </location>
</feature>
<keyword evidence="4 7" id="KW-0812">Transmembrane</keyword>
<evidence type="ECO:0000256" key="7">
    <source>
        <dbReference type="SAM" id="Phobius"/>
    </source>
</evidence>
<feature type="transmembrane region" description="Helical" evidence="7">
    <location>
        <begin position="432"/>
        <end position="453"/>
    </location>
</feature>
<evidence type="ECO:0000256" key="4">
    <source>
        <dbReference type="ARBA" id="ARBA00022692"/>
    </source>
</evidence>
<evidence type="ECO:0000313" key="9">
    <source>
        <dbReference type="Proteomes" id="UP001501057"/>
    </source>
</evidence>
<dbReference type="PANTHER" id="PTHR30250:SF10">
    <property type="entry name" value="LIPOPOLYSACCHARIDE BIOSYNTHESIS PROTEIN WZXC"/>
    <property type="match status" value="1"/>
</dbReference>
<dbReference type="Pfam" id="PF13440">
    <property type="entry name" value="Polysacc_synt_3"/>
    <property type="match status" value="1"/>
</dbReference>
<reference evidence="9" key="1">
    <citation type="journal article" date="2019" name="Int. J. Syst. Evol. Microbiol.">
        <title>The Global Catalogue of Microorganisms (GCM) 10K type strain sequencing project: providing services to taxonomists for standard genome sequencing and annotation.</title>
        <authorList>
            <consortium name="The Broad Institute Genomics Platform"/>
            <consortium name="The Broad Institute Genome Sequencing Center for Infectious Disease"/>
            <person name="Wu L."/>
            <person name="Ma J."/>
        </authorList>
    </citation>
    <scope>NUCLEOTIDE SEQUENCE [LARGE SCALE GENOMIC DNA]</scope>
    <source>
        <strain evidence="9">JCM 13518</strain>
    </source>
</reference>
<evidence type="ECO:0000256" key="1">
    <source>
        <dbReference type="ARBA" id="ARBA00004651"/>
    </source>
</evidence>
<keyword evidence="6 7" id="KW-0472">Membrane</keyword>